<dbReference type="PANTHER" id="PTHR37464:SF1">
    <property type="entry name" value="BLL2463 PROTEIN"/>
    <property type="match status" value="1"/>
</dbReference>
<dbReference type="InterPro" id="IPR036465">
    <property type="entry name" value="vWFA_dom_sf"/>
</dbReference>
<dbReference type="NCBIfam" id="TIGR02226">
    <property type="entry name" value="two_anch"/>
    <property type="match status" value="1"/>
</dbReference>
<comment type="caution">
    <text evidence="3">The sequence shown here is derived from an EMBL/GenBank/DDBJ whole genome shotgun (WGS) entry which is preliminary data.</text>
</comment>
<evidence type="ECO:0000259" key="2">
    <source>
        <dbReference type="Pfam" id="PF07584"/>
    </source>
</evidence>
<sequence>MLLYPSLAAGFLFIGVPLLVHLINLLRHRRTQWAAMDFLLASYRKQRRWIVLRQLLLLLTRIAVAALLIAVLAGLIGGRGLIGAIGGQTTHHVIVLDDSYSMRQRVSGVGNSGAAAGESGVESGRDATAYDRALSAIASLVRNLSNDEGVHQLTVMRASRASMVSDNEKGTADAAADLAAQTVTGDARQVERLMSTRASTLRTDLVSAIDLASDLLNANPADSKRLYVVSDFSRRDWQSPRRMAVSLEKAKKTGADIRMIDCVESGATSSPRNLAITDLAPEPDVWVAGVPVMMNVTVKNYSDAEVKN</sequence>
<keyword evidence="1" id="KW-0472">Membrane</keyword>
<feature type="transmembrane region" description="Helical" evidence="1">
    <location>
        <begin position="6"/>
        <end position="26"/>
    </location>
</feature>
<accession>M5UDB2</accession>
<dbReference type="Pfam" id="PF07584">
    <property type="entry name" value="BatA"/>
    <property type="match status" value="1"/>
</dbReference>
<gene>
    <name evidence="3" type="ORF">RSSM_02719</name>
</gene>
<keyword evidence="1" id="KW-1133">Transmembrane helix</keyword>
<feature type="transmembrane region" description="Helical" evidence="1">
    <location>
        <begin position="55"/>
        <end position="76"/>
    </location>
</feature>
<dbReference type="PANTHER" id="PTHR37464">
    <property type="entry name" value="BLL2463 PROTEIN"/>
    <property type="match status" value="1"/>
</dbReference>
<dbReference type="InterPro" id="IPR011933">
    <property type="entry name" value="Double_TM_dom"/>
</dbReference>
<proteinExistence type="predicted"/>
<feature type="domain" description="Aerotolerance regulator N-terminal" evidence="2">
    <location>
        <begin position="2"/>
        <end position="74"/>
    </location>
</feature>
<evidence type="ECO:0000256" key="1">
    <source>
        <dbReference type="SAM" id="Phobius"/>
    </source>
</evidence>
<dbReference type="InterPro" id="IPR024163">
    <property type="entry name" value="Aerotolerance_reg_N"/>
</dbReference>
<dbReference type="Gene3D" id="3.40.50.410">
    <property type="entry name" value="von Willebrand factor, type A domain"/>
    <property type="match status" value="1"/>
</dbReference>
<evidence type="ECO:0000313" key="4">
    <source>
        <dbReference type="Proteomes" id="UP000011885"/>
    </source>
</evidence>
<keyword evidence="1" id="KW-0812">Transmembrane</keyword>
<dbReference type="EMBL" id="ANOH01000192">
    <property type="protein sequence ID" value="EMI55841.1"/>
    <property type="molecule type" value="Genomic_DNA"/>
</dbReference>
<keyword evidence="4" id="KW-1185">Reference proteome</keyword>
<reference evidence="3 4" key="1">
    <citation type="journal article" date="2013" name="Mar. Genomics">
        <title>Expression of sulfatases in Rhodopirellula baltica and the diversity of sulfatases in the genus Rhodopirellula.</title>
        <authorList>
            <person name="Wegner C.E."/>
            <person name="Richter-Heitmann T."/>
            <person name="Klindworth A."/>
            <person name="Klockow C."/>
            <person name="Richter M."/>
            <person name="Achstetter T."/>
            <person name="Glockner F.O."/>
            <person name="Harder J."/>
        </authorList>
    </citation>
    <scope>NUCLEOTIDE SEQUENCE [LARGE SCALE GENOMIC DNA]</scope>
    <source>
        <strain evidence="3 4">SM41</strain>
    </source>
</reference>
<dbReference type="Proteomes" id="UP000011885">
    <property type="component" value="Unassembled WGS sequence"/>
</dbReference>
<evidence type="ECO:0000313" key="3">
    <source>
        <dbReference type="EMBL" id="EMI55841.1"/>
    </source>
</evidence>
<feature type="non-terminal residue" evidence="3">
    <location>
        <position position="308"/>
    </location>
</feature>
<name>M5UDB2_9BACT</name>
<dbReference type="RefSeq" id="WP_008678868.1">
    <property type="nucleotide sequence ID" value="NZ_ANOH01000192.1"/>
</dbReference>
<dbReference type="SUPFAM" id="SSF53300">
    <property type="entry name" value="vWA-like"/>
    <property type="match status" value="1"/>
</dbReference>
<dbReference type="AlphaFoldDB" id="M5UDB2"/>
<organism evidence="3 4">
    <name type="scientific">Rhodopirellula sallentina SM41</name>
    <dbReference type="NCBI Taxonomy" id="1263870"/>
    <lineage>
        <taxon>Bacteria</taxon>
        <taxon>Pseudomonadati</taxon>
        <taxon>Planctomycetota</taxon>
        <taxon>Planctomycetia</taxon>
        <taxon>Pirellulales</taxon>
        <taxon>Pirellulaceae</taxon>
        <taxon>Rhodopirellula</taxon>
    </lineage>
</organism>
<protein>
    <submittedName>
        <fullName evidence="3">Membrane protein containing DUF1550</fullName>
    </submittedName>
</protein>